<name>A0AAE9W9Y1_9SCHI</name>
<proteinExistence type="predicted"/>
<keyword evidence="3" id="KW-1185">Reference proteome</keyword>
<dbReference type="Proteomes" id="UP001212411">
    <property type="component" value="Chromosome 1"/>
</dbReference>
<dbReference type="PANTHER" id="PTHR28061:SF1">
    <property type="entry name" value="INO80 COMPLEX SUBUNIT 4"/>
    <property type="match status" value="1"/>
</dbReference>
<dbReference type="KEGG" id="som:SOMG_01703"/>
<protein>
    <submittedName>
        <fullName evidence="2">Ino80 complex subunit Ies4</fullName>
    </submittedName>
</protein>
<feature type="compositionally biased region" description="Polar residues" evidence="1">
    <location>
        <begin position="73"/>
        <end position="97"/>
    </location>
</feature>
<evidence type="ECO:0000313" key="2">
    <source>
        <dbReference type="EMBL" id="WBW72374.1"/>
    </source>
</evidence>
<organism evidence="2 3">
    <name type="scientific">Schizosaccharomyces osmophilus</name>
    <dbReference type="NCBI Taxonomy" id="2545709"/>
    <lineage>
        <taxon>Eukaryota</taxon>
        <taxon>Fungi</taxon>
        <taxon>Dikarya</taxon>
        <taxon>Ascomycota</taxon>
        <taxon>Taphrinomycotina</taxon>
        <taxon>Schizosaccharomycetes</taxon>
        <taxon>Schizosaccharomycetales</taxon>
        <taxon>Schizosaccharomycetaceae</taxon>
        <taxon>Schizosaccharomyces</taxon>
    </lineage>
</organism>
<dbReference type="AlphaFoldDB" id="A0AAE9W9Y1"/>
<dbReference type="PANTHER" id="PTHR28061">
    <property type="entry name" value="INO EIGHTY SUBUNIT 4"/>
    <property type="match status" value="1"/>
</dbReference>
<dbReference type="RefSeq" id="XP_056036617.1">
    <property type="nucleotide sequence ID" value="XM_056180496.1"/>
</dbReference>
<dbReference type="GO" id="GO:0006338">
    <property type="term" value="P:chromatin remodeling"/>
    <property type="evidence" value="ECO:0007669"/>
    <property type="project" value="InterPro"/>
</dbReference>
<feature type="compositionally biased region" description="Basic and acidic residues" evidence="1">
    <location>
        <begin position="20"/>
        <end position="29"/>
    </location>
</feature>
<feature type="region of interest" description="Disordered" evidence="1">
    <location>
        <begin position="20"/>
        <end position="102"/>
    </location>
</feature>
<dbReference type="InterPro" id="IPR013175">
    <property type="entry name" value="INO80_su_Ies4"/>
</dbReference>
<reference evidence="2 3" key="1">
    <citation type="journal article" date="2023" name="G3 (Bethesda)">
        <title>A high-quality reference genome for the fission yeast Schizosaccharomyces osmophilus.</title>
        <authorList>
            <person name="Jia G.S."/>
            <person name="Zhang W.C."/>
            <person name="Liang Y."/>
            <person name="Liu X.H."/>
            <person name="Rhind N."/>
            <person name="Pidoux A."/>
            <person name="Brysch-Herzberg M."/>
            <person name="Du L.L."/>
        </authorList>
    </citation>
    <scope>NUCLEOTIDE SEQUENCE [LARGE SCALE GENOMIC DNA]</scope>
    <source>
        <strain evidence="2 3">CBS 15793</strain>
    </source>
</reference>
<dbReference type="EMBL" id="CP115611">
    <property type="protein sequence ID" value="WBW72374.1"/>
    <property type="molecule type" value="Genomic_DNA"/>
</dbReference>
<feature type="compositionally biased region" description="Polar residues" evidence="1">
    <location>
        <begin position="30"/>
        <end position="39"/>
    </location>
</feature>
<dbReference type="GeneID" id="80875185"/>
<dbReference type="Pfam" id="PF08193">
    <property type="entry name" value="INO80_Ies4"/>
    <property type="match status" value="1"/>
</dbReference>
<evidence type="ECO:0000256" key="1">
    <source>
        <dbReference type="SAM" id="MobiDB-lite"/>
    </source>
</evidence>
<evidence type="ECO:0000313" key="3">
    <source>
        <dbReference type="Proteomes" id="UP001212411"/>
    </source>
</evidence>
<dbReference type="GO" id="GO:0031011">
    <property type="term" value="C:Ino80 complex"/>
    <property type="evidence" value="ECO:0007669"/>
    <property type="project" value="InterPro"/>
</dbReference>
<feature type="region of interest" description="Disordered" evidence="1">
    <location>
        <begin position="146"/>
        <end position="196"/>
    </location>
</feature>
<gene>
    <name evidence="2" type="primary">ies4</name>
    <name evidence="2" type="ORF">SOMG_01703</name>
</gene>
<sequence>MSETLVLHLRLPSERFRDTLDSLKEKDSSRTSSPTQASKTQDKLAQLKKPRAPYGMGPRAIRRREKAEKERQGTTIEETNGPSHPSSGSVTPTQAASRSAPKANANLINAGLRALDRSGKPCRKWEKKPISIRSVSATVWKLPTWLGTSDVNGFETPSSSPRSMTQDSHQEQNESIPANPESSSTEVASPTESMVS</sequence>
<accession>A0AAE9W9Y1</accession>